<protein>
    <submittedName>
        <fullName evidence="2">Uncharacterized protein</fullName>
    </submittedName>
</protein>
<dbReference type="RefSeq" id="WP_165053574.1">
    <property type="nucleotide sequence ID" value="NZ_JAALFE010000029.1"/>
</dbReference>
<evidence type="ECO:0000313" key="2">
    <source>
        <dbReference type="EMBL" id="NGQ93051.1"/>
    </source>
</evidence>
<feature type="region of interest" description="Disordered" evidence="1">
    <location>
        <begin position="57"/>
        <end position="78"/>
    </location>
</feature>
<accession>A0A6M1UBE2</accession>
<dbReference type="AlphaFoldDB" id="A0A6M1UBE2"/>
<organism evidence="2 3">
    <name type="scientific">Paragemmobacter kunshanensis</name>
    <dbReference type="NCBI Taxonomy" id="2583234"/>
    <lineage>
        <taxon>Bacteria</taxon>
        <taxon>Pseudomonadati</taxon>
        <taxon>Pseudomonadota</taxon>
        <taxon>Alphaproteobacteria</taxon>
        <taxon>Rhodobacterales</taxon>
        <taxon>Paracoccaceae</taxon>
        <taxon>Paragemmobacter</taxon>
    </lineage>
</organism>
<keyword evidence="3" id="KW-1185">Reference proteome</keyword>
<evidence type="ECO:0000256" key="1">
    <source>
        <dbReference type="SAM" id="MobiDB-lite"/>
    </source>
</evidence>
<gene>
    <name evidence="2" type="ORF">G5V65_19350</name>
</gene>
<evidence type="ECO:0000313" key="3">
    <source>
        <dbReference type="Proteomes" id="UP000474758"/>
    </source>
</evidence>
<dbReference type="EMBL" id="JAALFE010000029">
    <property type="protein sequence ID" value="NGQ93051.1"/>
    <property type="molecule type" value="Genomic_DNA"/>
</dbReference>
<proteinExistence type="predicted"/>
<sequence>MEKTLKTGRVAPHSIELALAEHGALRVFGAATLALLRVVFAPVEADPTDRLSEHLRRDIGLPPRGSPLPEAPVLPVRW</sequence>
<name>A0A6M1UBE2_9RHOB</name>
<comment type="caution">
    <text evidence="2">The sequence shown here is derived from an EMBL/GenBank/DDBJ whole genome shotgun (WGS) entry which is preliminary data.</text>
</comment>
<dbReference type="Proteomes" id="UP000474758">
    <property type="component" value="Unassembled WGS sequence"/>
</dbReference>
<reference evidence="2 3" key="1">
    <citation type="submission" date="2020-02" db="EMBL/GenBank/DDBJ databases">
        <title>Rhodobacter translucens sp. nov., a novel bacterium isolated from activated sludge.</title>
        <authorList>
            <person name="Liu J."/>
        </authorList>
    </citation>
    <scope>NUCLEOTIDE SEQUENCE [LARGE SCALE GENOMIC DNA]</scope>
    <source>
        <strain evidence="2 3">HX-7-19</strain>
    </source>
</reference>